<dbReference type="Gene3D" id="3.40.50.150">
    <property type="entry name" value="Vaccinia Virus protein VP39"/>
    <property type="match status" value="1"/>
</dbReference>
<dbReference type="EMBL" id="PCVM01000085">
    <property type="protein sequence ID" value="PIQ73232.1"/>
    <property type="molecule type" value="Genomic_DNA"/>
</dbReference>
<organism evidence="1 2">
    <name type="scientific">Candidatus Roizmanbacteria bacterium CG11_big_fil_rev_8_21_14_0_20_36_8</name>
    <dbReference type="NCBI Taxonomy" id="1974856"/>
    <lineage>
        <taxon>Bacteria</taxon>
        <taxon>Candidatus Roizmaniibacteriota</taxon>
    </lineage>
</organism>
<dbReference type="Pfam" id="PF13578">
    <property type="entry name" value="Methyltransf_24"/>
    <property type="match status" value="1"/>
</dbReference>
<protein>
    <recommendedName>
        <fullName evidence="3">Methyltransferase</fullName>
    </recommendedName>
</protein>
<dbReference type="InterPro" id="IPR029063">
    <property type="entry name" value="SAM-dependent_MTases_sf"/>
</dbReference>
<name>A0A2M6ITN4_9BACT</name>
<evidence type="ECO:0000313" key="1">
    <source>
        <dbReference type="EMBL" id="PIQ73232.1"/>
    </source>
</evidence>
<evidence type="ECO:0008006" key="3">
    <source>
        <dbReference type="Google" id="ProtNLM"/>
    </source>
</evidence>
<proteinExistence type="predicted"/>
<gene>
    <name evidence="1" type="ORF">COV58_03640</name>
</gene>
<accession>A0A2M6ITN4</accession>
<dbReference type="SUPFAM" id="SSF53335">
    <property type="entry name" value="S-adenosyl-L-methionine-dependent methyltransferases"/>
    <property type="match status" value="1"/>
</dbReference>
<sequence length="228" mass="25973">MFGIKTKLKKIFRSKFIHNISNNGKISDLMSVFQADEYGHECNTKKADLGYGWIHYGLIRQQKPKNVLCIGSRYGFVPAVLTQACKDNEFGHVDFVDAGFDLDDKGGWTGVGYWKTEKGRNCFNSFGLGSYITLFVTTTLKFSKRFPNRTYDYIYIDGDHSFDGVVLDFKLFIPMLNKGGYIVFHDICVKGNKSEGEYGVWKLWNKLEKEFKGIKINYVGSGLGIVQK</sequence>
<dbReference type="AlphaFoldDB" id="A0A2M6ITN4"/>
<comment type="caution">
    <text evidence="1">The sequence shown here is derived from an EMBL/GenBank/DDBJ whole genome shotgun (WGS) entry which is preliminary data.</text>
</comment>
<dbReference type="Proteomes" id="UP000231056">
    <property type="component" value="Unassembled WGS sequence"/>
</dbReference>
<reference evidence="1 2" key="1">
    <citation type="submission" date="2017-09" db="EMBL/GenBank/DDBJ databases">
        <title>Depth-based differentiation of microbial function through sediment-hosted aquifers and enrichment of novel symbionts in the deep terrestrial subsurface.</title>
        <authorList>
            <person name="Probst A.J."/>
            <person name="Ladd B."/>
            <person name="Jarett J.K."/>
            <person name="Geller-Mcgrath D.E."/>
            <person name="Sieber C.M."/>
            <person name="Emerson J.B."/>
            <person name="Anantharaman K."/>
            <person name="Thomas B.C."/>
            <person name="Malmstrom R."/>
            <person name="Stieglmeier M."/>
            <person name="Klingl A."/>
            <person name="Woyke T."/>
            <person name="Ryan C.M."/>
            <person name="Banfield J.F."/>
        </authorList>
    </citation>
    <scope>NUCLEOTIDE SEQUENCE [LARGE SCALE GENOMIC DNA]</scope>
    <source>
        <strain evidence="1">CG11_big_fil_rev_8_21_14_0_20_36_8</strain>
    </source>
</reference>
<evidence type="ECO:0000313" key="2">
    <source>
        <dbReference type="Proteomes" id="UP000231056"/>
    </source>
</evidence>